<dbReference type="RefSeq" id="WP_150562028.1">
    <property type="nucleotide sequence ID" value="NZ_CABPSL010000001.1"/>
</dbReference>
<dbReference type="AlphaFoldDB" id="A0A5E4RD44"/>
<evidence type="ECO:0000256" key="1">
    <source>
        <dbReference type="SAM" id="MobiDB-lite"/>
    </source>
</evidence>
<organism evidence="2 3">
    <name type="scientific">Pandoraea cepalis</name>
    <dbReference type="NCBI Taxonomy" id="2508294"/>
    <lineage>
        <taxon>Bacteria</taxon>
        <taxon>Pseudomonadati</taxon>
        <taxon>Pseudomonadota</taxon>
        <taxon>Betaproteobacteria</taxon>
        <taxon>Burkholderiales</taxon>
        <taxon>Burkholderiaceae</taxon>
        <taxon>Pandoraea</taxon>
    </lineage>
</organism>
<proteinExistence type="predicted"/>
<sequence>MTALTHTAADGIGGQTLNSAESWVSRRHGTEPVPRWWHVFRRSSAATPDLHALLVLLREHGAGLHAAPFTDEGGGRHGEALRAFLLAERVAAEQAVLRQAAAEAAPTITRRRL</sequence>
<evidence type="ECO:0000313" key="2">
    <source>
        <dbReference type="EMBL" id="VVD61296.1"/>
    </source>
</evidence>
<reference evidence="2 3" key="1">
    <citation type="submission" date="2019-08" db="EMBL/GenBank/DDBJ databases">
        <authorList>
            <person name="Peeters C."/>
        </authorList>
    </citation>
    <scope>NUCLEOTIDE SEQUENCE [LARGE SCALE GENOMIC DNA]</scope>
    <source>
        <strain evidence="2 3">LMG 31106</strain>
    </source>
</reference>
<dbReference type="EMBL" id="CABPSL010000001">
    <property type="protein sequence ID" value="VVD61296.1"/>
    <property type="molecule type" value="Genomic_DNA"/>
</dbReference>
<dbReference type="Proteomes" id="UP000384354">
    <property type="component" value="Unassembled WGS sequence"/>
</dbReference>
<protein>
    <submittedName>
        <fullName evidence="2">Uncharacterized protein</fullName>
    </submittedName>
</protein>
<accession>A0A5E4RD44</accession>
<gene>
    <name evidence="2" type="ORF">PCE31106_00110</name>
</gene>
<feature type="region of interest" description="Disordered" evidence="1">
    <location>
        <begin position="1"/>
        <end position="25"/>
    </location>
</feature>
<name>A0A5E4RD44_9BURK</name>
<evidence type="ECO:0000313" key="3">
    <source>
        <dbReference type="Proteomes" id="UP000384354"/>
    </source>
</evidence>